<dbReference type="InterPro" id="IPR008906">
    <property type="entry name" value="HATC_C_dom"/>
</dbReference>
<feature type="region of interest" description="Disordered" evidence="1">
    <location>
        <begin position="416"/>
        <end position="448"/>
    </location>
</feature>
<dbReference type="EMBL" id="UYJE01010174">
    <property type="protein sequence ID" value="VDI80448.1"/>
    <property type="molecule type" value="Genomic_DNA"/>
</dbReference>
<proteinExistence type="predicted"/>
<feature type="domain" description="HAT C-terminal dimerisation" evidence="2">
    <location>
        <begin position="316"/>
        <end position="383"/>
    </location>
</feature>
<gene>
    <name evidence="3" type="ORF">MGAL_10B033706</name>
</gene>
<feature type="compositionally biased region" description="Acidic residues" evidence="1">
    <location>
        <begin position="436"/>
        <end position="448"/>
    </location>
</feature>
<dbReference type="AlphaFoldDB" id="A0A8B6HIL7"/>
<dbReference type="SUPFAM" id="SSF53098">
    <property type="entry name" value="Ribonuclease H-like"/>
    <property type="match status" value="1"/>
</dbReference>
<evidence type="ECO:0000313" key="3">
    <source>
        <dbReference type="EMBL" id="VDI80448.1"/>
    </source>
</evidence>
<dbReference type="Pfam" id="PF05699">
    <property type="entry name" value="Dimer_Tnp_hAT"/>
    <property type="match status" value="1"/>
</dbReference>
<evidence type="ECO:0000313" key="4">
    <source>
        <dbReference type="Proteomes" id="UP000596742"/>
    </source>
</evidence>
<protein>
    <recommendedName>
        <fullName evidence="2">HAT C-terminal dimerisation domain-containing protein</fullName>
    </recommendedName>
</protein>
<dbReference type="PANTHER" id="PTHR46880:SF9">
    <property type="entry name" value="ZINC FINGER PROTEIN 862"/>
    <property type="match status" value="1"/>
</dbReference>
<reference evidence="3" key="1">
    <citation type="submission" date="2018-11" db="EMBL/GenBank/DDBJ databases">
        <authorList>
            <person name="Alioto T."/>
            <person name="Alioto T."/>
        </authorList>
    </citation>
    <scope>NUCLEOTIDE SEQUENCE</scope>
</reference>
<accession>A0A8B6HIL7</accession>
<evidence type="ECO:0000259" key="2">
    <source>
        <dbReference type="Pfam" id="PF05699"/>
    </source>
</evidence>
<sequence>MGSDGASNMIGTKSGLLALIKKDLNGEFFNVHCLCHRLELAFRDVFKKFKLYDKLMTLLIGLYYFYKKSYNNKKGLLNTFSALEIKGILPPRVTGTRWLPHLSRGLVSLLRNFKAYEAHLSTLSHGNPKAEGLYKIMMGKDIITFVLFLQVLLEPLMKLSMKLQRGNITLVDSMLWIKSTSDLISDLKPRENENLSEVLQTGYYKGIALRQRGMQRGSSPSNNYMEEILSGAVNAMEQRFKLNQDDKSLIDCTKILNLKAWPVEDATFGEFGKEEVSFVCDFYKGHLSAANKDFDVGDTLLEWQLLKKLLSNRFEKLSTMEWSAVMMNLDDDFNNIINVIDLLLSLPPTSVLCETSFSQMKLIKTTRRSSMTTKTLNSLLTVKLTSPDISNFKAEESVEQWLAASFKPKGHRRIHYNRNSNNTSQKQQVETQQDGTSEEAEADPVELEAEDSIQEETIINLINIVYGDEECDNDFSYEAQDESMNSNKILDYAKEE</sequence>
<feature type="compositionally biased region" description="Polar residues" evidence="1">
    <location>
        <begin position="417"/>
        <end position="435"/>
    </location>
</feature>
<dbReference type="GO" id="GO:0046983">
    <property type="term" value="F:protein dimerization activity"/>
    <property type="evidence" value="ECO:0007669"/>
    <property type="project" value="InterPro"/>
</dbReference>
<organism evidence="3 4">
    <name type="scientific">Mytilus galloprovincialis</name>
    <name type="common">Mediterranean mussel</name>
    <dbReference type="NCBI Taxonomy" id="29158"/>
    <lineage>
        <taxon>Eukaryota</taxon>
        <taxon>Metazoa</taxon>
        <taxon>Spiralia</taxon>
        <taxon>Lophotrochozoa</taxon>
        <taxon>Mollusca</taxon>
        <taxon>Bivalvia</taxon>
        <taxon>Autobranchia</taxon>
        <taxon>Pteriomorphia</taxon>
        <taxon>Mytilida</taxon>
        <taxon>Mytiloidea</taxon>
        <taxon>Mytilidae</taxon>
        <taxon>Mytilinae</taxon>
        <taxon>Mytilus</taxon>
    </lineage>
</organism>
<dbReference type="Proteomes" id="UP000596742">
    <property type="component" value="Unassembled WGS sequence"/>
</dbReference>
<dbReference type="OrthoDB" id="10051404at2759"/>
<keyword evidence="4" id="KW-1185">Reference proteome</keyword>
<name>A0A8B6HIL7_MYTGA</name>
<comment type="caution">
    <text evidence="3">The sequence shown here is derived from an EMBL/GenBank/DDBJ whole genome shotgun (WGS) entry which is preliminary data.</text>
</comment>
<dbReference type="PANTHER" id="PTHR46880">
    <property type="entry name" value="RAS-ASSOCIATING DOMAIN-CONTAINING PROTEIN"/>
    <property type="match status" value="1"/>
</dbReference>
<dbReference type="InterPro" id="IPR012337">
    <property type="entry name" value="RNaseH-like_sf"/>
</dbReference>
<evidence type="ECO:0000256" key="1">
    <source>
        <dbReference type="SAM" id="MobiDB-lite"/>
    </source>
</evidence>